<gene>
    <name evidence="2" type="ORF">PoB_004528100</name>
</gene>
<accession>A0AAV4B5W0</accession>
<dbReference type="AlphaFoldDB" id="A0AAV4B5W0"/>
<protein>
    <submittedName>
        <fullName evidence="2">Uncharacterized protein</fullName>
    </submittedName>
</protein>
<reference evidence="2 3" key="1">
    <citation type="journal article" date="2021" name="Elife">
        <title>Chloroplast acquisition without the gene transfer in kleptoplastic sea slugs, Plakobranchus ocellatus.</title>
        <authorList>
            <person name="Maeda T."/>
            <person name="Takahashi S."/>
            <person name="Yoshida T."/>
            <person name="Shimamura S."/>
            <person name="Takaki Y."/>
            <person name="Nagai Y."/>
            <person name="Toyoda A."/>
            <person name="Suzuki Y."/>
            <person name="Arimoto A."/>
            <person name="Ishii H."/>
            <person name="Satoh N."/>
            <person name="Nishiyama T."/>
            <person name="Hasebe M."/>
            <person name="Maruyama T."/>
            <person name="Minagawa J."/>
            <person name="Obokata J."/>
            <person name="Shigenobu S."/>
        </authorList>
    </citation>
    <scope>NUCLEOTIDE SEQUENCE [LARGE SCALE GENOMIC DNA]</scope>
</reference>
<organism evidence="2 3">
    <name type="scientific">Plakobranchus ocellatus</name>
    <dbReference type="NCBI Taxonomy" id="259542"/>
    <lineage>
        <taxon>Eukaryota</taxon>
        <taxon>Metazoa</taxon>
        <taxon>Spiralia</taxon>
        <taxon>Lophotrochozoa</taxon>
        <taxon>Mollusca</taxon>
        <taxon>Gastropoda</taxon>
        <taxon>Heterobranchia</taxon>
        <taxon>Euthyneura</taxon>
        <taxon>Panpulmonata</taxon>
        <taxon>Sacoglossa</taxon>
        <taxon>Placobranchoidea</taxon>
        <taxon>Plakobranchidae</taxon>
        <taxon>Plakobranchus</taxon>
    </lineage>
</organism>
<evidence type="ECO:0000256" key="1">
    <source>
        <dbReference type="SAM" id="MobiDB-lite"/>
    </source>
</evidence>
<evidence type="ECO:0000313" key="2">
    <source>
        <dbReference type="EMBL" id="GFO18776.1"/>
    </source>
</evidence>
<sequence>MEDMNIQINSGEEDNGDGCNKASTNSSHFEDMADTSALPELHLQSHIAKGIEKHLLEGLGKDSRNELSKNIVPLALQIAPVLILYSATLRFSNRLAIELESGTMLFRMCRKC</sequence>
<comment type="caution">
    <text evidence="2">The sequence shown here is derived from an EMBL/GenBank/DDBJ whole genome shotgun (WGS) entry which is preliminary data.</text>
</comment>
<proteinExistence type="predicted"/>
<feature type="compositionally biased region" description="Polar residues" evidence="1">
    <location>
        <begin position="1"/>
        <end position="10"/>
    </location>
</feature>
<keyword evidence="3" id="KW-1185">Reference proteome</keyword>
<dbReference type="Proteomes" id="UP000735302">
    <property type="component" value="Unassembled WGS sequence"/>
</dbReference>
<dbReference type="EMBL" id="BLXT01004995">
    <property type="protein sequence ID" value="GFO18776.1"/>
    <property type="molecule type" value="Genomic_DNA"/>
</dbReference>
<name>A0AAV4B5W0_9GAST</name>
<evidence type="ECO:0000313" key="3">
    <source>
        <dbReference type="Proteomes" id="UP000735302"/>
    </source>
</evidence>
<feature type="region of interest" description="Disordered" evidence="1">
    <location>
        <begin position="1"/>
        <end position="26"/>
    </location>
</feature>